<dbReference type="Proteomes" id="UP001055811">
    <property type="component" value="Linkage Group LG09"/>
</dbReference>
<accession>A0ACB8YYD8</accession>
<keyword evidence="2" id="KW-1185">Reference proteome</keyword>
<evidence type="ECO:0000313" key="1">
    <source>
        <dbReference type="EMBL" id="KAI3690323.1"/>
    </source>
</evidence>
<name>A0ACB8YYD8_CICIN</name>
<evidence type="ECO:0000313" key="2">
    <source>
        <dbReference type="Proteomes" id="UP001055811"/>
    </source>
</evidence>
<comment type="caution">
    <text evidence="1">The sequence shown here is derived from an EMBL/GenBank/DDBJ whole genome shotgun (WGS) entry which is preliminary data.</text>
</comment>
<protein>
    <submittedName>
        <fullName evidence="1">Uncharacterized protein</fullName>
    </submittedName>
</protein>
<reference evidence="2" key="1">
    <citation type="journal article" date="2022" name="Mol. Ecol. Resour.">
        <title>The genomes of chicory, endive, great burdock and yacon provide insights into Asteraceae palaeo-polyploidization history and plant inulin production.</title>
        <authorList>
            <person name="Fan W."/>
            <person name="Wang S."/>
            <person name="Wang H."/>
            <person name="Wang A."/>
            <person name="Jiang F."/>
            <person name="Liu H."/>
            <person name="Zhao H."/>
            <person name="Xu D."/>
            <person name="Zhang Y."/>
        </authorList>
    </citation>
    <scope>NUCLEOTIDE SEQUENCE [LARGE SCALE GENOMIC DNA]</scope>
    <source>
        <strain evidence="2">cv. Punajuju</strain>
    </source>
</reference>
<reference evidence="1 2" key="2">
    <citation type="journal article" date="2022" name="Mol. Ecol. Resour.">
        <title>The genomes of chicory, endive, great burdock and yacon provide insights into Asteraceae paleo-polyploidization history and plant inulin production.</title>
        <authorList>
            <person name="Fan W."/>
            <person name="Wang S."/>
            <person name="Wang H."/>
            <person name="Wang A."/>
            <person name="Jiang F."/>
            <person name="Liu H."/>
            <person name="Zhao H."/>
            <person name="Xu D."/>
            <person name="Zhang Y."/>
        </authorList>
    </citation>
    <scope>NUCLEOTIDE SEQUENCE [LARGE SCALE GENOMIC DNA]</scope>
    <source>
        <strain evidence="2">cv. Punajuju</strain>
        <tissue evidence="1">Leaves</tissue>
    </source>
</reference>
<proteinExistence type="predicted"/>
<dbReference type="EMBL" id="CM042017">
    <property type="protein sequence ID" value="KAI3690323.1"/>
    <property type="molecule type" value="Genomic_DNA"/>
</dbReference>
<sequence length="71" mass="7750">MQNSKASLTNTALVVTGLLSLTKLTRSSAACMLALLAGITYMQYELDLELLAASAKKQSPIVNQNWNHNRQ</sequence>
<gene>
    <name evidence="1" type="ORF">L2E82_48303</name>
</gene>
<organism evidence="1 2">
    <name type="scientific">Cichorium intybus</name>
    <name type="common">Chicory</name>
    <dbReference type="NCBI Taxonomy" id="13427"/>
    <lineage>
        <taxon>Eukaryota</taxon>
        <taxon>Viridiplantae</taxon>
        <taxon>Streptophyta</taxon>
        <taxon>Embryophyta</taxon>
        <taxon>Tracheophyta</taxon>
        <taxon>Spermatophyta</taxon>
        <taxon>Magnoliopsida</taxon>
        <taxon>eudicotyledons</taxon>
        <taxon>Gunneridae</taxon>
        <taxon>Pentapetalae</taxon>
        <taxon>asterids</taxon>
        <taxon>campanulids</taxon>
        <taxon>Asterales</taxon>
        <taxon>Asteraceae</taxon>
        <taxon>Cichorioideae</taxon>
        <taxon>Cichorieae</taxon>
        <taxon>Cichoriinae</taxon>
        <taxon>Cichorium</taxon>
    </lineage>
</organism>